<dbReference type="PANTHER" id="PTHR45785">
    <property type="entry name" value="COMPLEMENT FACTOR H-RELATED"/>
    <property type="match status" value="1"/>
</dbReference>
<sequence length="337" mass="38470">MKSWLVCIVPFLLGTFCTSQNLCRPPEIDFGDIVRNIKMEYMERDRIQYACNPGYDLEGSDWITCTVEDWTPQPKCWAPCNITKEQLDEKNLLLRGGQRHSALIKNGHTLEFMCQKGYIIISPTVRKCADGHLTLPTCTSAVLCTTPQIDNGSFLPVQTQYKLGDMIHASCYPGYTLEHRNNSSECTKYGWLPYLKCISKRCDYPHIENGALSWSNTYYSDVYFPKKEGETIHFRCNRGFLPENKKHWHMIRCTELGWDPEPKCFKQCIPPKHLPHGQVTDDSKNIFIEGDTISFHCDVGYQPEPQSPVATCTRKDWSPALNCLATSSLKSLNSTST</sequence>
<gene>
    <name evidence="8" type="primary">LOC110091709</name>
</gene>
<protein>
    <submittedName>
        <fullName evidence="8">Complement factor H-like isoform X2</fullName>
    </submittedName>
</protein>
<dbReference type="PROSITE" id="PS50923">
    <property type="entry name" value="SUSHI"/>
    <property type="match status" value="3"/>
</dbReference>
<keyword evidence="3" id="KW-1015">Disulfide bond</keyword>
<evidence type="ECO:0000256" key="2">
    <source>
        <dbReference type="ARBA" id="ARBA00022729"/>
    </source>
</evidence>
<evidence type="ECO:0000256" key="5">
    <source>
        <dbReference type="SAM" id="SignalP"/>
    </source>
</evidence>
<evidence type="ECO:0000313" key="8">
    <source>
        <dbReference type="RefSeq" id="XP_072854187.1"/>
    </source>
</evidence>
<feature type="domain" description="Sushi" evidence="6">
    <location>
        <begin position="142"/>
        <end position="199"/>
    </location>
</feature>
<dbReference type="RefSeq" id="XP_072854187.1">
    <property type="nucleotide sequence ID" value="XM_072998086.1"/>
</dbReference>
<evidence type="ECO:0000313" key="7">
    <source>
        <dbReference type="Proteomes" id="UP001652642"/>
    </source>
</evidence>
<proteinExistence type="predicted"/>
<keyword evidence="2 5" id="KW-0732">Signal</keyword>
<evidence type="ECO:0000256" key="3">
    <source>
        <dbReference type="ARBA" id="ARBA00023157"/>
    </source>
</evidence>
<keyword evidence="1 4" id="KW-0768">Sushi</keyword>
<dbReference type="SUPFAM" id="SSF57535">
    <property type="entry name" value="Complement control module/SCR domain"/>
    <property type="match status" value="5"/>
</dbReference>
<dbReference type="Gene3D" id="2.10.70.10">
    <property type="entry name" value="Complement Module, domain 1"/>
    <property type="match status" value="5"/>
</dbReference>
<feature type="domain" description="Sushi" evidence="6">
    <location>
        <begin position="21"/>
        <end position="78"/>
    </location>
</feature>
<dbReference type="Proteomes" id="UP001652642">
    <property type="component" value="Chromosome 4"/>
</dbReference>
<feature type="chain" id="PRO_5047080316" evidence="5">
    <location>
        <begin position="20"/>
        <end position="337"/>
    </location>
</feature>
<dbReference type="InterPro" id="IPR051503">
    <property type="entry name" value="ComplSys_Reg/VirEntry_Med"/>
</dbReference>
<dbReference type="CDD" id="cd00033">
    <property type="entry name" value="CCP"/>
    <property type="match status" value="3"/>
</dbReference>
<keyword evidence="7" id="KW-1185">Reference proteome</keyword>
<evidence type="ECO:0000259" key="6">
    <source>
        <dbReference type="PROSITE" id="PS50923"/>
    </source>
</evidence>
<dbReference type="PANTHER" id="PTHR45785:SF7">
    <property type="entry name" value="COMPLEMENT FACTOR H"/>
    <property type="match status" value="1"/>
</dbReference>
<organism evidence="7 8">
    <name type="scientific">Pogona vitticeps</name>
    <name type="common">central bearded dragon</name>
    <dbReference type="NCBI Taxonomy" id="103695"/>
    <lineage>
        <taxon>Eukaryota</taxon>
        <taxon>Metazoa</taxon>
        <taxon>Chordata</taxon>
        <taxon>Craniata</taxon>
        <taxon>Vertebrata</taxon>
        <taxon>Euteleostomi</taxon>
        <taxon>Lepidosauria</taxon>
        <taxon>Squamata</taxon>
        <taxon>Bifurcata</taxon>
        <taxon>Unidentata</taxon>
        <taxon>Episquamata</taxon>
        <taxon>Toxicofera</taxon>
        <taxon>Iguania</taxon>
        <taxon>Acrodonta</taxon>
        <taxon>Agamidae</taxon>
        <taxon>Amphibolurinae</taxon>
        <taxon>Pogona</taxon>
    </lineage>
</organism>
<accession>A0ABM5G961</accession>
<dbReference type="InterPro" id="IPR000436">
    <property type="entry name" value="Sushi_SCR_CCP_dom"/>
</dbReference>
<feature type="domain" description="Sushi" evidence="6">
    <location>
        <begin position="266"/>
        <end position="325"/>
    </location>
</feature>
<dbReference type="Pfam" id="PF00084">
    <property type="entry name" value="Sushi"/>
    <property type="match status" value="4"/>
</dbReference>
<dbReference type="SMART" id="SM00032">
    <property type="entry name" value="CCP"/>
    <property type="match status" value="5"/>
</dbReference>
<dbReference type="InterPro" id="IPR035976">
    <property type="entry name" value="Sushi/SCR/CCP_sf"/>
</dbReference>
<feature type="signal peptide" evidence="5">
    <location>
        <begin position="1"/>
        <end position="19"/>
    </location>
</feature>
<reference evidence="8" key="1">
    <citation type="submission" date="2025-08" db="UniProtKB">
        <authorList>
            <consortium name="RefSeq"/>
        </authorList>
    </citation>
    <scope>IDENTIFICATION</scope>
</reference>
<name>A0ABM5G961_9SAUR</name>
<evidence type="ECO:0000256" key="1">
    <source>
        <dbReference type="ARBA" id="ARBA00022659"/>
    </source>
</evidence>
<evidence type="ECO:0000256" key="4">
    <source>
        <dbReference type="PROSITE-ProRule" id="PRU00302"/>
    </source>
</evidence>
<dbReference type="GeneID" id="110091709"/>
<comment type="caution">
    <text evidence="4">Lacks conserved residue(s) required for the propagation of feature annotation.</text>
</comment>